<sequence>MNELGNYGMQDDTLWRIAAFVAASGILIFLVNGLLRRILGVRRKKWFTHSSNYVNGRHQQVDAYFRWGGAAVLIAAYLASYEDGPVLPLAALLIVGAFQELYTAYMEKKHSKNPNDYKFTLLQLPSSLAIIFICAYMAFPEFSEVFFYSYDLGAS</sequence>
<evidence type="ECO:0000313" key="2">
    <source>
        <dbReference type="EMBL" id="RAZ67036.1"/>
    </source>
</evidence>
<feature type="transmembrane region" description="Helical" evidence="1">
    <location>
        <begin position="14"/>
        <end position="35"/>
    </location>
</feature>
<keyword evidence="1" id="KW-0812">Transmembrane</keyword>
<proteinExistence type="predicted"/>
<keyword evidence="3" id="KW-1185">Reference proteome</keyword>
<dbReference type="EMBL" id="QLZQ01000005">
    <property type="protein sequence ID" value="RAZ67036.1"/>
    <property type="molecule type" value="Genomic_DNA"/>
</dbReference>
<dbReference type="RefSeq" id="WP_112233423.1">
    <property type="nucleotide sequence ID" value="NZ_QLZQ01000005.1"/>
</dbReference>
<comment type="caution">
    <text evidence="2">The sequence shown here is derived from an EMBL/GenBank/DDBJ whole genome shotgun (WGS) entry which is preliminary data.</text>
</comment>
<keyword evidence="1" id="KW-1133">Transmembrane helix</keyword>
<reference evidence="2 3" key="1">
    <citation type="submission" date="2018-06" db="EMBL/GenBank/DDBJ databases">
        <title>The draft genome sequences of strains SCU63 and S1.</title>
        <authorList>
            <person name="Gan L."/>
        </authorList>
    </citation>
    <scope>NUCLEOTIDE SEQUENCE [LARGE SCALE GENOMIC DNA]</scope>
    <source>
        <strain evidence="2 3">S1</strain>
    </source>
</reference>
<evidence type="ECO:0008006" key="4">
    <source>
        <dbReference type="Google" id="ProtNLM"/>
    </source>
</evidence>
<evidence type="ECO:0000313" key="3">
    <source>
        <dbReference type="Proteomes" id="UP000251869"/>
    </source>
</evidence>
<gene>
    <name evidence="2" type="ORF">DP119_12090</name>
</gene>
<dbReference type="Pfam" id="PF13789">
    <property type="entry name" value="DUF4181"/>
    <property type="match status" value="1"/>
</dbReference>
<accession>A0A365K335</accession>
<dbReference type="OrthoDB" id="2428213at2"/>
<keyword evidence="1" id="KW-0472">Membrane</keyword>
<feature type="transmembrane region" description="Helical" evidence="1">
    <location>
        <begin position="86"/>
        <end position="105"/>
    </location>
</feature>
<dbReference type="InterPro" id="IPR025441">
    <property type="entry name" value="DUF4181"/>
</dbReference>
<dbReference type="Proteomes" id="UP000251869">
    <property type="component" value="Unassembled WGS sequence"/>
</dbReference>
<dbReference type="AlphaFoldDB" id="A0A365K335"/>
<feature type="transmembrane region" description="Helical" evidence="1">
    <location>
        <begin position="63"/>
        <end position="80"/>
    </location>
</feature>
<protein>
    <recommendedName>
        <fullName evidence="4">DUF4181 domain-containing protein</fullName>
    </recommendedName>
</protein>
<organism evidence="2 3">
    <name type="scientific">Planococcus maitriensis</name>
    <dbReference type="NCBI Taxonomy" id="221799"/>
    <lineage>
        <taxon>Bacteria</taxon>
        <taxon>Bacillati</taxon>
        <taxon>Bacillota</taxon>
        <taxon>Bacilli</taxon>
        <taxon>Bacillales</taxon>
        <taxon>Caryophanaceae</taxon>
        <taxon>Planococcus</taxon>
    </lineage>
</organism>
<feature type="transmembrane region" description="Helical" evidence="1">
    <location>
        <begin position="117"/>
        <end position="139"/>
    </location>
</feature>
<name>A0A365K335_9BACL</name>
<evidence type="ECO:0000256" key="1">
    <source>
        <dbReference type="SAM" id="Phobius"/>
    </source>
</evidence>